<evidence type="ECO:0000256" key="4">
    <source>
        <dbReference type="ARBA" id="ARBA00022840"/>
    </source>
</evidence>
<dbReference type="GO" id="GO:0005524">
    <property type="term" value="F:ATP binding"/>
    <property type="evidence" value="ECO:0007669"/>
    <property type="project" value="UniProtKB-UniRule"/>
</dbReference>
<dbReference type="GO" id="GO:0016787">
    <property type="term" value="F:hydrolase activity"/>
    <property type="evidence" value="ECO:0007669"/>
    <property type="project" value="UniProtKB-KW"/>
</dbReference>
<dbReference type="CDD" id="cd18787">
    <property type="entry name" value="SF2_C_DEAD"/>
    <property type="match status" value="1"/>
</dbReference>
<accession>A0A1Q9CTW8</accession>
<dbReference type="EMBL" id="LSRX01000922">
    <property type="protein sequence ID" value="OLP86325.1"/>
    <property type="molecule type" value="Genomic_DNA"/>
</dbReference>
<evidence type="ECO:0000256" key="3">
    <source>
        <dbReference type="ARBA" id="ARBA00022806"/>
    </source>
</evidence>
<comment type="function">
    <text evidence="6">RNA helicase.</text>
</comment>
<dbReference type="InterPro" id="IPR036465">
    <property type="entry name" value="vWFA_dom_sf"/>
</dbReference>
<feature type="region of interest" description="Disordered" evidence="7">
    <location>
        <begin position="444"/>
        <end position="473"/>
    </location>
</feature>
<keyword evidence="11" id="KW-1185">Reference proteome</keyword>
<dbReference type="Gene3D" id="3.40.50.410">
    <property type="entry name" value="von Willebrand factor, type A domain"/>
    <property type="match status" value="1"/>
</dbReference>
<dbReference type="GO" id="GO:0003724">
    <property type="term" value="F:RNA helicase activity"/>
    <property type="evidence" value="ECO:0007669"/>
    <property type="project" value="UniProtKB-EC"/>
</dbReference>
<dbReference type="OrthoDB" id="414447at2759"/>
<dbReference type="InterPro" id="IPR027417">
    <property type="entry name" value="P-loop_NTPase"/>
</dbReference>
<dbReference type="Pfam" id="PF00270">
    <property type="entry name" value="DEAD"/>
    <property type="match status" value="1"/>
</dbReference>
<organism evidence="10 11">
    <name type="scientific">Symbiodinium microadriaticum</name>
    <name type="common">Dinoflagellate</name>
    <name type="synonym">Zooxanthella microadriatica</name>
    <dbReference type="NCBI Taxonomy" id="2951"/>
    <lineage>
        <taxon>Eukaryota</taxon>
        <taxon>Sar</taxon>
        <taxon>Alveolata</taxon>
        <taxon>Dinophyceae</taxon>
        <taxon>Suessiales</taxon>
        <taxon>Symbiodiniaceae</taxon>
        <taxon>Symbiodinium</taxon>
    </lineage>
</organism>
<dbReference type="CDD" id="cd00268">
    <property type="entry name" value="DEADc"/>
    <property type="match status" value="1"/>
</dbReference>
<keyword evidence="4 6" id="KW-0067">ATP-binding</keyword>
<dbReference type="SMART" id="SM00490">
    <property type="entry name" value="HELICc"/>
    <property type="match status" value="1"/>
</dbReference>
<keyword evidence="2 6" id="KW-0378">Hydrolase</keyword>
<dbReference type="PROSITE" id="PS51192">
    <property type="entry name" value="HELICASE_ATP_BIND_1"/>
    <property type="match status" value="1"/>
</dbReference>
<dbReference type="PANTHER" id="PTHR24031">
    <property type="entry name" value="RNA HELICASE"/>
    <property type="match status" value="1"/>
</dbReference>
<keyword evidence="5 6" id="KW-0694">RNA-binding</keyword>
<dbReference type="InterPro" id="IPR001650">
    <property type="entry name" value="Helicase_C-like"/>
</dbReference>
<evidence type="ECO:0000256" key="7">
    <source>
        <dbReference type="SAM" id="MobiDB-lite"/>
    </source>
</evidence>
<comment type="domain">
    <text evidence="6">The Q motif is unique to and characteristic of the DEAD box family of RNA helicases and controls ATP binding and hydrolysis.</text>
</comment>
<dbReference type="InterPro" id="IPR006342">
    <property type="entry name" value="FkbM_mtfrase"/>
</dbReference>
<proteinExistence type="inferred from homology"/>
<feature type="domain" description="Helicase C-terminal" evidence="9">
    <location>
        <begin position="730"/>
        <end position="897"/>
    </location>
</feature>
<evidence type="ECO:0000256" key="1">
    <source>
        <dbReference type="ARBA" id="ARBA00022741"/>
    </source>
</evidence>
<dbReference type="NCBIfam" id="TIGR01444">
    <property type="entry name" value="fkbM_fam"/>
    <property type="match status" value="1"/>
</dbReference>
<evidence type="ECO:0000256" key="5">
    <source>
        <dbReference type="ARBA" id="ARBA00022884"/>
    </source>
</evidence>
<comment type="catalytic activity">
    <reaction evidence="6">
        <text>ATP + H2O = ADP + phosphate + H(+)</text>
        <dbReference type="Rhea" id="RHEA:13065"/>
        <dbReference type="ChEBI" id="CHEBI:15377"/>
        <dbReference type="ChEBI" id="CHEBI:15378"/>
        <dbReference type="ChEBI" id="CHEBI:30616"/>
        <dbReference type="ChEBI" id="CHEBI:43474"/>
        <dbReference type="ChEBI" id="CHEBI:456216"/>
        <dbReference type="EC" id="3.6.4.13"/>
    </reaction>
</comment>
<name>A0A1Q9CTW8_SYMMI</name>
<dbReference type="Gene3D" id="3.40.50.300">
    <property type="entry name" value="P-loop containing nucleotide triphosphate hydrolases"/>
    <property type="match status" value="2"/>
</dbReference>
<dbReference type="SUPFAM" id="SSF53335">
    <property type="entry name" value="S-adenosyl-L-methionine-dependent methyltransferases"/>
    <property type="match status" value="1"/>
</dbReference>
<gene>
    <name evidence="10" type="ORF">AK812_SmicGene32583</name>
</gene>
<feature type="domain" description="Helicase ATP-binding" evidence="8">
    <location>
        <begin position="536"/>
        <end position="716"/>
    </location>
</feature>
<dbReference type="Pfam" id="PF00271">
    <property type="entry name" value="Helicase_C"/>
    <property type="match status" value="1"/>
</dbReference>
<evidence type="ECO:0000313" key="11">
    <source>
        <dbReference type="Proteomes" id="UP000186817"/>
    </source>
</evidence>
<dbReference type="InterPro" id="IPR011545">
    <property type="entry name" value="DEAD/DEAH_box_helicase_dom"/>
</dbReference>
<dbReference type="InterPro" id="IPR014001">
    <property type="entry name" value="Helicase_ATP-bd"/>
</dbReference>
<feature type="region of interest" description="Disordered" evidence="7">
    <location>
        <begin position="1669"/>
        <end position="1695"/>
    </location>
</feature>
<keyword evidence="1 6" id="KW-0547">Nucleotide-binding</keyword>
<evidence type="ECO:0000313" key="10">
    <source>
        <dbReference type="EMBL" id="OLP86325.1"/>
    </source>
</evidence>
<evidence type="ECO:0000256" key="6">
    <source>
        <dbReference type="RuleBase" id="RU365068"/>
    </source>
</evidence>
<dbReference type="CDD" id="cd00198">
    <property type="entry name" value="vWFA"/>
    <property type="match status" value="1"/>
</dbReference>
<comment type="caution">
    <text evidence="10">The sequence shown here is derived from an EMBL/GenBank/DDBJ whole genome shotgun (WGS) entry which is preliminary data.</text>
</comment>
<dbReference type="SMART" id="SM00487">
    <property type="entry name" value="DEXDc"/>
    <property type="match status" value="1"/>
</dbReference>
<dbReference type="GO" id="GO:0003723">
    <property type="term" value="F:RNA binding"/>
    <property type="evidence" value="ECO:0007669"/>
    <property type="project" value="UniProtKB-UniRule"/>
</dbReference>
<dbReference type="SUPFAM" id="SSF53300">
    <property type="entry name" value="vWA-like"/>
    <property type="match status" value="1"/>
</dbReference>
<dbReference type="InterPro" id="IPR029063">
    <property type="entry name" value="SAM-dependent_MTases_sf"/>
</dbReference>
<dbReference type="PROSITE" id="PS51194">
    <property type="entry name" value="HELICASE_CTER"/>
    <property type="match status" value="1"/>
</dbReference>
<dbReference type="EC" id="3.6.4.13" evidence="6"/>
<comment type="similarity">
    <text evidence="6">Belongs to the DEAD box helicase family.</text>
</comment>
<feature type="compositionally biased region" description="Basic and acidic residues" evidence="7">
    <location>
        <begin position="1680"/>
        <end position="1695"/>
    </location>
</feature>
<dbReference type="Proteomes" id="UP000186817">
    <property type="component" value="Unassembled WGS sequence"/>
</dbReference>
<sequence>MALRRLPGAFWRPICRAQRRLSSHLKPWEKLSESEKAAWESLGHGESWHRTPQKSLASWGQLQAHQQAAAKHGLGLHEESWERLRAQLQAEAAPKTPSVSVSSGAPLAPDGAQAARAGAGLALAGVAWSVCKTLAPIVGDALDSAKHPGLRLLGGAFRYMADVNDTLAAPVKVDDIETIMYLDDSGSMRGSVQGVFGKSGLQLGQDALDQVVPLLQGPTRILKFGTLPKVLLPREELSASQETAATATLLHSVVAAQWNGTSGGTYMWKMIEEDVRSRYLPGHGRLRLIVITDGEDTHSPGVYCGIKGMDALMKELQKQGFDVEWHIIIIGRFQAAERKRYETLAGATGGSFLALEEAEAFQSPAARRFLAALKENPGARQARQQAYLADTAAGRMERVEWFKALPSGEDVSEQFRTKTSFTGHFHLKILDYVDLSSAGHGHAGPDVQCARADSEDQQCRPQEGDCAGTMGPLPIKKQDSPIFRLAAMANGYASKDSPLPEAKVRFSELRLAEAGKQAMREAFQYEFLTEIQQKTFESIRSGAEVVARAKTGSGKTLSFLLPCLDRLHEEQAAPGEIAVLVLTPVRELSMQVAAEAEKLAKYYSSSMVCMTGGVPWEEDLEALNAATGAVTLVATPGRLQSHATKTDGFADRLGKVQILVLDEVDQLASDVFRQATLDIVKVLPPASQRQSLFYSATMGDAVTKLVSQIGKPDHIYVDVIRSDDVLVPEHIRQTYTVLPTERMTECLWASLTIAAAEEEAKVVVIFMTGRIAAYYAEAFRKSGTDLPVFEIHARRSQKQRTDESERFRAATRGVLFTSDVSSRGLDYPGVTHVIQMGAAHSKAEYVHRLGRTGRAGREGQGLLLLHEFEQGFLAEVSDLGIAEVPAPTAVGEMPDFIGMPIAKNVKAQAYYSRINHVMRNSSLGKLEIMREAMRFAASVGALDEEGRPPEITRENAEKMGLLPSSQPRLGVAGCFIFLAKLLQHLDFEGMLEGDGWMSGLTLGLGGQASCFRPVPIDWEEVTRCCGPVIGRSGSAEPSCPYTPQGFEICCKASLIAEVPTGSREREAGASMAELALGMMAVSAGTPCGSACLWATLQQIRAHVASSYAGATAWGNSRYYRVNAVGQILVLCWVAMNLLHTAVTGPNEELHLQVSDLLLLVATSWDCWEHAFALKVPLFRLVARLLHLDSPMKPGPQPGLHCNATGSSPKRLLRLWRLQWSLVQDATSVATSYLPMVQDFLKTPFTPTSACEWLAVAGQYVLTYRYSEHGFLGLEEKESFLQWAARAMTMALLKAGREKAAATFLQSAWPVLYLLADACWMGLLQPSRRNVAEFLQWIAPLLPQKHPVIFEAGSFDGKHSELMAHAWPEGKVFVWEANPLLCKKVEMKLTSLSNVVVMCGGLGTSTGTTSFWHCGEDATLYYEEAVARCGARALEVVEVPTATLQAASERLGVRPDFLWLDVESAELDLLGASVAPKGTTRGPPVLAKVAVMKLETRASGLSSLKDLKALLAWEGLSLVLAPAMILYPSTPVYPHAGSFDAIFIRRHVLEEHLGIRDSWAFELDAVNVPRAAAEDVAQNVADIEVVPSAPVITNYWYSLTPYPASDHYFPYHDPMRGPRWKTSQDDALDSAARSHEDYGAKTPLMELRHEAFMRDFRGLFRYPGGASSVTWNKRPPPPVRRIAEPEPERPEQLTIL</sequence>
<protein>
    <recommendedName>
        <fullName evidence="6">ATP-dependent RNA helicase</fullName>
        <ecNumber evidence="6">3.6.4.13</ecNumber>
    </recommendedName>
</protein>
<reference evidence="10 11" key="1">
    <citation type="submission" date="2016-02" db="EMBL/GenBank/DDBJ databases">
        <title>Genome analysis of coral dinoflagellate symbionts highlights evolutionary adaptations to a symbiotic lifestyle.</title>
        <authorList>
            <person name="Aranda M."/>
            <person name="Li Y."/>
            <person name="Liew Y.J."/>
            <person name="Baumgarten S."/>
            <person name="Simakov O."/>
            <person name="Wilson M."/>
            <person name="Piel J."/>
            <person name="Ashoor H."/>
            <person name="Bougouffa S."/>
            <person name="Bajic V.B."/>
            <person name="Ryu T."/>
            <person name="Ravasi T."/>
            <person name="Bayer T."/>
            <person name="Micklem G."/>
            <person name="Kim H."/>
            <person name="Bhak J."/>
            <person name="Lajeunesse T.C."/>
            <person name="Voolstra C.R."/>
        </authorList>
    </citation>
    <scope>NUCLEOTIDE SEQUENCE [LARGE SCALE GENOMIC DNA]</scope>
    <source>
        <strain evidence="10 11">CCMP2467</strain>
    </source>
</reference>
<keyword evidence="3 6" id="KW-0347">Helicase</keyword>
<dbReference type="Gene3D" id="3.40.50.150">
    <property type="entry name" value="Vaccinia Virus protein VP39"/>
    <property type="match status" value="1"/>
</dbReference>
<evidence type="ECO:0000256" key="2">
    <source>
        <dbReference type="ARBA" id="ARBA00022801"/>
    </source>
</evidence>
<evidence type="ECO:0000259" key="8">
    <source>
        <dbReference type="PROSITE" id="PS51192"/>
    </source>
</evidence>
<dbReference type="InterPro" id="IPR044742">
    <property type="entry name" value="DEAD/DEAH_RhlB"/>
</dbReference>
<dbReference type="SUPFAM" id="SSF52540">
    <property type="entry name" value="P-loop containing nucleoside triphosphate hydrolases"/>
    <property type="match status" value="1"/>
</dbReference>
<evidence type="ECO:0000259" key="9">
    <source>
        <dbReference type="PROSITE" id="PS51194"/>
    </source>
</evidence>